<keyword evidence="4" id="KW-0346">Stress response</keyword>
<gene>
    <name evidence="8" type="ORF">KI387_006093</name>
</gene>
<dbReference type="GO" id="GO:0005524">
    <property type="term" value="F:ATP binding"/>
    <property type="evidence" value="ECO:0007669"/>
    <property type="project" value="UniProtKB-KW"/>
</dbReference>
<evidence type="ECO:0000256" key="2">
    <source>
        <dbReference type="ARBA" id="ARBA00022741"/>
    </source>
</evidence>
<feature type="region of interest" description="Disordered" evidence="6">
    <location>
        <begin position="230"/>
        <end position="272"/>
    </location>
</feature>
<comment type="similarity">
    <text evidence="1">Belongs to the heat shock protein 90 family.</text>
</comment>
<evidence type="ECO:0000256" key="3">
    <source>
        <dbReference type="ARBA" id="ARBA00022840"/>
    </source>
</evidence>
<comment type="caution">
    <text evidence="8">The sequence shown here is derived from an EMBL/GenBank/DDBJ whole genome shotgun (WGS) entry which is preliminary data.</text>
</comment>
<feature type="compositionally biased region" description="Acidic residues" evidence="6">
    <location>
        <begin position="247"/>
        <end position="262"/>
    </location>
</feature>
<dbReference type="SUPFAM" id="SSF55874">
    <property type="entry name" value="ATPase domain of HSP90 chaperone/DNA topoisomerase II/histidine kinase"/>
    <property type="match status" value="1"/>
</dbReference>
<dbReference type="InterPro" id="IPR020575">
    <property type="entry name" value="Hsp90_N"/>
</dbReference>
<evidence type="ECO:0000256" key="4">
    <source>
        <dbReference type="ARBA" id="ARBA00023016"/>
    </source>
</evidence>
<keyword evidence="2" id="KW-0547">Nucleotide-binding</keyword>
<sequence length="294" mass="33470">ASKILLQFYMADVNMGGEVETFAFQAEINQLLSLIINTFYSNKEIFLRELISNASDALDKIRFEGLTDKSKVEAQPELFIRIIPDKANKCLSIVDSGIGMTKADLVNNLGTIARSGTKEFMEALQAGADVSMIGQFGVGFYSAYLVAEKVIVTTNHNDDEQYIWESQAGGSFTVTRDVTGESLGRGTKITLFLKEDQMEYLEERRLKDLIKKHSEFVSYPIYLWTEKTTEKEVSDDEEDEKKKKEGEEDEEGNIEEVGEVEDMEKKKKKVKEISHEWSLVNKQKPIWMRKSRGD</sequence>
<feature type="non-terminal residue" evidence="8">
    <location>
        <position position="1"/>
    </location>
</feature>
<dbReference type="InterPro" id="IPR019805">
    <property type="entry name" value="Heat_shock_protein_90_CS"/>
</dbReference>
<dbReference type="OMA" id="KELHINP"/>
<evidence type="ECO:0000313" key="8">
    <source>
        <dbReference type="EMBL" id="KAH9325915.1"/>
    </source>
</evidence>
<evidence type="ECO:0000313" key="9">
    <source>
        <dbReference type="Proteomes" id="UP000824469"/>
    </source>
</evidence>
<keyword evidence="5" id="KW-0143">Chaperone</keyword>
<dbReference type="FunFam" id="3.30.565.10:FF:000012">
    <property type="entry name" value="Heat shock cognate protein"/>
    <property type="match status" value="1"/>
</dbReference>
<keyword evidence="3" id="KW-0067">ATP-binding</keyword>
<dbReference type="EMBL" id="JAHRHJ020000002">
    <property type="protein sequence ID" value="KAH9325915.1"/>
    <property type="molecule type" value="Genomic_DNA"/>
</dbReference>
<dbReference type="Proteomes" id="UP000824469">
    <property type="component" value="Unassembled WGS sequence"/>
</dbReference>
<dbReference type="GO" id="GO:0016887">
    <property type="term" value="F:ATP hydrolysis activity"/>
    <property type="evidence" value="ECO:0007669"/>
    <property type="project" value="InterPro"/>
</dbReference>
<keyword evidence="9" id="KW-1185">Reference proteome</keyword>
<proteinExistence type="inferred from homology"/>
<dbReference type="AlphaFoldDB" id="A0AA38GQ60"/>
<dbReference type="Pfam" id="PF00183">
    <property type="entry name" value="HSP90"/>
    <property type="match status" value="1"/>
</dbReference>
<evidence type="ECO:0000256" key="6">
    <source>
        <dbReference type="SAM" id="MobiDB-lite"/>
    </source>
</evidence>
<dbReference type="Pfam" id="PF02518">
    <property type="entry name" value="HATPase_c"/>
    <property type="match status" value="1"/>
</dbReference>
<feature type="domain" description="Histidine kinase/HSP90-like ATPase" evidence="7">
    <location>
        <begin position="42"/>
        <end position="197"/>
    </location>
</feature>
<dbReference type="InterPro" id="IPR001404">
    <property type="entry name" value="Hsp90_fam"/>
</dbReference>
<organism evidence="8 9">
    <name type="scientific">Taxus chinensis</name>
    <name type="common">Chinese yew</name>
    <name type="synonym">Taxus wallichiana var. chinensis</name>
    <dbReference type="NCBI Taxonomy" id="29808"/>
    <lineage>
        <taxon>Eukaryota</taxon>
        <taxon>Viridiplantae</taxon>
        <taxon>Streptophyta</taxon>
        <taxon>Embryophyta</taxon>
        <taxon>Tracheophyta</taxon>
        <taxon>Spermatophyta</taxon>
        <taxon>Pinopsida</taxon>
        <taxon>Pinidae</taxon>
        <taxon>Conifers II</taxon>
        <taxon>Cupressales</taxon>
        <taxon>Taxaceae</taxon>
        <taxon>Taxus</taxon>
    </lineage>
</organism>
<evidence type="ECO:0000256" key="1">
    <source>
        <dbReference type="ARBA" id="ARBA00008239"/>
    </source>
</evidence>
<dbReference type="GO" id="GO:0140662">
    <property type="term" value="F:ATP-dependent protein folding chaperone"/>
    <property type="evidence" value="ECO:0007669"/>
    <property type="project" value="InterPro"/>
</dbReference>
<evidence type="ECO:0000259" key="7">
    <source>
        <dbReference type="SMART" id="SM00387"/>
    </source>
</evidence>
<name>A0AA38GQ60_TAXCH</name>
<protein>
    <recommendedName>
        <fullName evidence="7">Histidine kinase/HSP90-like ATPase domain-containing protein</fullName>
    </recommendedName>
</protein>
<dbReference type="PROSITE" id="PS00298">
    <property type="entry name" value="HSP90"/>
    <property type="match status" value="1"/>
</dbReference>
<dbReference type="InterPro" id="IPR003594">
    <property type="entry name" value="HATPase_dom"/>
</dbReference>
<dbReference type="PANTHER" id="PTHR11528">
    <property type="entry name" value="HEAT SHOCK PROTEIN 90 FAMILY MEMBER"/>
    <property type="match status" value="1"/>
</dbReference>
<evidence type="ECO:0000256" key="5">
    <source>
        <dbReference type="ARBA" id="ARBA00023186"/>
    </source>
</evidence>
<reference evidence="8 9" key="1">
    <citation type="journal article" date="2021" name="Nat. Plants">
        <title>The Taxus genome provides insights into paclitaxel biosynthesis.</title>
        <authorList>
            <person name="Xiong X."/>
            <person name="Gou J."/>
            <person name="Liao Q."/>
            <person name="Li Y."/>
            <person name="Zhou Q."/>
            <person name="Bi G."/>
            <person name="Li C."/>
            <person name="Du R."/>
            <person name="Wang X."/>
            <person name="Sun T."/>
            <person name="Guo L."/>
            <person name="Liang H."/>
            <person name="Lu P."/>
            <person name="Wu Y."/>
            <person name="Zhang Z."/>
            <person name="Ro D.K."/>
            <person name="Shang Y."/>
            <person name="Huang S."/>
            <person name="Yan J."/>
        </authorList>
    </citation>
    <scope>NUCLEOTIDE SEQUENCE [LARGE SCALE GENOMIC DNA]</scope>
    <source>
        <strain evidence="8">Ta-2019</strain>
    </source>
</reference>
<dbReference type="CDD" id="cd16927">
    <property type="entry name" value="HATPase_Hsp90-like"/>
    <property type="match status" value="1"/>
</dbReference>
<dbReference type="PRINTS" id="PR00775">
    <property type="entry name" value="HEATSHOCK90"/>
</dbReference>
<dbReference type="InterPro" id="IPR036890">
    <property type="entry name" value="HATPase_C_sf"/>
</dbReference>
<dbReference type="Gene3D" id="3.30.565.10">
    <property type="entry name" value="Histidine kinase-like ATPase, C-terminal domain"/>
    <property type="match status" value="1"/>
</dbReference>
<dbReference type="GO" id="GO:0051082">
    <property type="term" value="F:unfolded protein binding"/>
    <property type="evidence" value="ECO:0007669"/>
    <property type="project" value="InterPro"/>
</dbReference>
<dbReference type="SMART" id="SM00387">
    <property type="entry name" value="HATPase_c"/>
    <property type="match status" value="1"/>
</dbReference>
<accession>A0AA38GQ60</accession>